<evidence type="ECO:0000313" key="2">
    <source>
        <dbReference type="Proteomes" id="UP000092443"/>
    </source>
</evidence>
<feature type="compositionally biased region" description="Basic residues" evidence="1">
    <location>
        <begin position="89"/>
        <end position="102"/>
    </location>
</feature>
<dbReference type="RefSeq" id="XP_037895452.1">
    <property type="nucleotide sequence ID" value="XM_038039524.1"/>
</dbReference>
<protein>
    <submittedName>
        <fullName evidence="3">Uncharacterized protein LOC119641088 isoform X2</fullName>
    </submittedName>
</protein>
<evidence type="ECO:0000313" key="3">
    <source>
        <dbReference type="RefSeq" id="XP_037895452.1"/>
    </source>
</evidence>
<dbReference type="AlphaFoldDB" id="A0A9C5ZJ62"/>
<dbReference type="GeneID" id="119641088"/>
<name>A0A9C5ZJ62_9MUSC</name>
<accession>A0A9C5ZJ62</accession>
<feature type="region of interest" description="Disordered" evidence="1">
    <location>
        <begin position="83"/>
        <end position="121"/>
    </location>
</feature>
<sequence>MSLRRGCVYGRNEVTGVFTNKKCLAFKAILYAEFQDIWQHSLKYIAGFLFISRNKKEVGKFFFFFFLNSYIFSFQVYERLCGGVPARPSTKRPKRGSKKKKKEQKEETRSAAPIAEYRSTT</sequence>
<dbReference type="Proteomes" id="UP000092443">
    <property type="component" value="Unplaced"/>
</dbReference>
<evidence type="ECO:0000256" key="1">
    <source>
        <dbReference type="SAM" id="MobiDB-lite"/>
    </source>
</evidence>
<reference evidence="3" key="1">
    <citation type="submission" date="2025-08" db="UniProtKB">
        <authorList>
            <consortium name="RefSeq"/>
        </authorList>
    </citation>
    <scope>IDENTIFICATION</scope>
    <source>
        <tissue evidence="3">Whole body pupa</tissue>
    </source>
</reference>
<proteinExistence type="predicted"/>
<organism evidence="2 3">
    <name type="scientific">Glossina fuscipes</name>
    <dbReference type="NCBI Taxonomy" id="7396"/>
    <lineage>
        <taxon>Eukaryota</taxon>
        <taxon>Metazoa</taxon>
        <taxon>Ecdysozoa</taxon>
        <taxon>Arthropoda</taxon>
        <taxon>Hexapoda</taxon>
        <taxon>Insecta</taxon>
        <taxon>Pterygota</taxon>
        <taxon>Neoptera</taxon>
        <taxon>Endopterygota</taxon>
        <taxon>Diptera</taxon>
        <taxon>Brachycera</taxon>
        <taxon>Muscomorpha</taxon>
        <taxon>Hippoboscoidea</taxon>
        <taxon>Glossinidae</taxon>
        <taxon>Glossina</taxon>
    </lineage>
</organism>
<gene>
    <name evidence="3" type="primary">LOC119641088</name>
</gene>
<keyword evidence="2" id="KW-1185">Reference proteome</keyword>